<name>A0AAW0AUG4_9AGAR</name>
<reference evidence="3 4" key="1">
    <citation type="journal article" date="2024" name="J Genomics">
        <title>Draft genome sequencing and assembly of Favolaschia claudopus CIRM-BRFM 2984 isolated from oak limbs.</title>
        <authorList>
            <person name="Navarro D."/>
            <person name="Drula E."/>
            <person name="Chaduli D."/>
            <person name="Cazenave R."/>
            <person name="Ahrendt S."/>
            <person name="Wang J."/>
            <person name="Lipzen A."/>
            <person name="Daum C."/>
            <person name="Barry K."/>
            <person name="Grigoriev I.V."/>
            <person name="Favel A."/>
            <person name="Rosso M.N."/>
            <person name="Martin F."/>
        </authorList>
    </citation>
    <scope>NUCLEOTIDE SEQUENCE [LARGE SCALE GENOMIC DNA]</scope>
    <source>
        <strain evidence="3 4">CIRM-BRFM 2984</strain>
    </source>
</reference>
<sequence>RQEQVRARCRPALLTASRTAFRIAATPLDHFISRYILTRHLTLPSFLRYYLRVSYIPLPPRRHSYLPLPLSSLCFVTSTPPPRLYSPPLRIVLYIFFIYLASSPIPHVHAPFLPMRVCPYPHLASLLSFRHSHPHSHLSTYQLRTYNVLTYLHVCPSSNPRHYPLLSHVTSLLARSSTSPTHRLPSSPPLSPGLRHPRRCDTDCLMPLPSLFAGHIFDMLVTVSAAFTHPECHPHSLPRLTPPCRFDASPPPSPSTSPPSTRRPRASSRSRGLAAASVTARCRRVPRGTKRRCE</sequence>
<evidence type="ECO:0000256" key="1">
    <source>
        <dbReference type="SAM" id="MobiDB-lite"/>
    </source>
</evidence>
<dbReference type="AlphaFoldDB" id="A0AAW0AUG4"/>
<keyword evidence="2" id="KW-1133">Transmembrane helix</keyword>
<evidence type="ECO:0000313" key="4">
    <source>
        <dbReference type="Proteomes" id="UP001362999"/>
    </source>
</evidence>
<feature type="region of interest" description="Disordered" evidence="1">
    <location>
        <begin position="243"/>
        <end position="294"/>
    </location>
</feature>
<evidence type="ECO:0000313" key="3">
    <source>
        <dbReference type="EMBL" id="KAK7017151.1"/>
    </source>
</evidence>
<organism evidence="3 4">
    <name type="scientific">Favolaschia claudopus</name>
    <dbReference type="NCBI Taxonomy" id="2862362"/>
    <lineage>
        <taxon>Eukaryota</taxon>
        <taxon>Fungi</taxon>
        <taxon>Dikarya</taxon>
        <taxon>Basidiomycota</taxon>
        <taxon>Agaricomycotina</taxon>
        <taxon>Agaricomycetes</taxon>
        <taxon>Agaricomycetidae</taxon>
        <taxon>Agaricales</taxon>
        <taxon>Marasmiineae</taxon>
        <taxon>Mycenaceae</taxon>
        <taxon>Favolaschia</taxon>
    </lineage>
</organism>
<comment type="caution">
    <text evidence="3">The sequence shown here is derived from an EMBL/GenBank/DDBJ whole genome shotgun (WGS) entry which is preliminary data.</text>
</comment>
<keyword evidence="4" id="KW-1185">Reference proteome</keyword>
<proteinExistence type="predicted"/>
<feature type="non-terminal residue" evidence="3">
    <location>
        <position position="1"/>
    </location>
</feature>
<dbReference type="Proteomes" id="UP001362999">
    <property type="component" value="Unassembled WGS sequence"/>
</dbReference>
<keyword evidence="2" id="KW-0472">Membrane</keyword>
<keyword evidence="2" id="KW-0812">Transmembrane</keyword>
<protein>
    <submittedName>
        <fullName evidence="3">Uncharacterized protein</fullName>
    </submittedName>
</protein>
<evidence type="ECO:0000256" key="2">
    <source>
        <dbReference type="SAM" id="Phobius"/>
    </source>
</evidence>
<accession>A0AAW0AUG4</accession>
<dbReference type="EMBL" id="JAWWNJ010000048">
    <property type="protein sequence ID" value="KAK7017151.1"/>
    <property type="molecule type" value="Genomic_DNA"/>
</dbReference>
<feature type="compositionally biased region" description="Basic residues" evidence="1">
    <location>
        <begin position="281"/>
        <end position="294"/>
    </location>
</feature>
<gene>
    <name evidence="3" type="ORF">R3P38DRAFT_3560576</name>
</gene>
<feature type="transmembrane region" description="Helical" evidence="2">
    <location>
        <begin position="91"/>
        <end position="109"/>
    </location>
</feature>